<organism evidence="1">
    <name type="scientific">uncultured Blastococcus sp</name>
    <dbReference type="NCBI Taxonomy" id="217144"/>
    <lineage>
        <taxon>Bacteria</taxon>
        <taxon>Bacillati</taxon>
        <taxon>Actinomycetota</taxon>
        <taxon>Actinomycetes</taxon>
        <taxon>Geodermatophilales</taxon>
        <taxon>Geodermatophilaceae</taxon>
        <taxon>Blastococcus</taxon>
        <taxon>environmental samples</taxon>
    </lineage>
</organism>
<protein>
    <submittedName>
        <fullName evidence="1">Uncharacterized protein</fullName>
    </submittedName>
</protein>
<dbReference type="EMBL" id="CADCTI010000015">
    <property type="protein sequence ID" value="CAA9212325.1"/>
    <property type="molecule type" value="Genomic_DNA"/>
</dbReference>
<dbReference type="AlphaFoldDB" id="A0A6J4H2F4"/>
<reference evidence="1" key="1">
    <citation type="submission" date="2020-02" db="EMBL/GenBank/DDBJ databases">
        <authorList>
            <person name="Meier V. D."/>
        </authorList>
    </citation>
    <scope>NUCLEOTIDE SEQUENCE</scope>
    <source>
        <strain evidence="1">AVDCRST_MAG57</strain>
    </source>
</reference>
<feature type="non-terminal residue" evidence="1">
    <location>
        <position position="37"/>
    </location>
</feature>
<sequence>DAVHPASGRGAGALLVVQHLGVAESGPHHVGVEGGVV</sequence>
<proteinExistence type="predicted"/>
<feature type="non-terminal residue" evidence="1">
    <location>
        <position position="1"/>
    </location>
</feature>
<name>A0A6J4H2F4_9ACTN</name>
<gene>
    <name evidence="1" type="ORF">AVDCRST_MAG57-145</name>
</gene>
<accession>A0A6J4H2F4</accession>
<evidence type="ECO:0000313" key="1">
    <source>
        <dbReference type="EMBL" id="CAA9212325.1"/>
    </source>
</evidence>